<evidence type="ECO:0008006" key="4">
    <source>
        <dbReference type="Google" id="ProtNLM"/>
    </source>
</evidence>
<dbReference type="RefSeq" id="WP_318750673.1">
    <property type="nucleotide sequence ID" value="NZ_CP132508.1"/>
</dbReference>
<name>A0ABZ0QNB1_9FIRM</name>
<organism evidence="2 3">
    <name type="scientific">Thermaerobacter composti</name>
    <dbReference type="NCBI Taxonomy" id="554949"/>
    <lineage>
        <taxon>Bacteria</taxon>
        <taxon>Bacillati</taxon>
        <taxon>Bacillota</taxon>
        <taxon>Clostridia</taxon>
        <taxon>Eubacteriales</taxon>
        <taxon>Clostridiales Family XVII. Incertae Sedis</taxon>
        <taxon>Thermaerobacter</taxon>
    </lineage>
</organism>
<feature type="region of interest" description="Disordered" evidence="1">
    <location>
        <begin position="275"/>
        <end position="363"/>
    </location>
</feature>
<keyword evidence="3" id="KW-1185">Reference proteome</keyword>
<feature type="compositionally biased region" description="Low complexity" evidence="1">
    <location>
        <begin position="307"/>
        <end position="344"/>
    </location>
</feature>
<protein>
    <recommendedName>
        <fullName evidence="4">Asp23/Gls24 family envelope stress response protein</fullName>
    </recommendedName>
</protein>
<dbReference type="Proteomes" id="UP001304683">
    <property type="component" value="Chromosome"/>
</dbReference>
<evidence type="ECO:0000256" key="1">
    <source>
        <dbReference type="SAM" id="MobiDB-lite"/>
    </source>
</evidence>
<sequence>MDVVALVGPSGTGKSHRAAAVAREVEADALIDDGLLIQESRIVAGVSAKRESTKIGAIRRALFADPAHREEVRRALQAIRPRRVLILGTSREMVDRIAAALGLPAPSRYVHIEEVATPAEIRRAQLIRRTQGRHVIPAPTFEVKRSFSGYLLDPLRLFYRGKNRPQAGPGQVIEKTMVRPTYSSLGRFYITRQVVGSIAAYAAGRVSGVAEVLRAAVTEGDEGVAIALDVAVEPGRPLRAVLASAQRQALQAVEHMTALNVVAVDVVARRLARPARGARGPGPPAPGAAAQGGGRAAAREVEGGAGAPPAGAAGTARSPGSPGTPGPTGAAGSSATPAATAAERGAGDGGRPVPGGETAIMDA</sequence>
<reference evidence="2 3" key="1">
    <citation type="submission" date="2023-08" db="EMBL/GenBank/DDBJ databases">
        <title>Genome sequence of Thermaerobacter compostii strain Ins1, a spore-forming filamentous bacterium isolated from a deep geothermal reservoir.</title>
        <authorList>
            <person name="Bregnard D."/>
            <person name="Gonzalez D."/>
            <person name="Junier P."/>
        </authorList>
    </citation>
    <scope>NUCLEOTIDE SEQUENCE [LARGE SCALE GENOMIC DNA]</scope>
    <source>
        <strain evidence="2 3">Ins1</strain>
    </source>
</reference>
<evidence type="ECO:0000313" key="3">
    <source>
        <dbReference type="Proteomes" id="UP001304683"/>
    </source>
</evidence>
<dbReference type="EMBL" id="CP132508">
    <property type="protein sequence ID" value="WPD18987.1"/>
    <property type="molecule type" value="Genomic_DNA"/>
</dbReference>
<gene>
    <name evidence="2" type="ORF">Q5761_11655</name>
</gene>
<evidence type="ECO:0000313" key="2">
    <source>
        <dbReference type="EMBL" id="WPD18987.1"/>
    </source>
</evidence>
<dbReference type="SUPFAM" id="SSF52540">
    <property type="entry name" value="P-loop containing nucleoside triphosphate hydrolases"/>
    <property type="match status" value="1"/>
</dbReference>
<accession>A0ABZ0QNB1</accession>
<proteinExistence type="predicted"/>
<dbReference type="InterPro" id="IPR027417">
    <property type="entry name" value="P-loop_NTPase"/>
</dbReference>